<gene>
    <name evidence="5" type="ORF">D4764_17G0007970</name>
</gene>
<dbReference type="SMART" id="SM00338">
    <property type="entry name" value="BRLZ"/>
    <property type="match status" value="1"/>
</dbReference>
<organism evidence="5 6">
    <name type="scientific">Takifugu flavidus</name>
    <name type="common">sansaifugu</name>
    <dbReference type="NCBI Taxonomy" id="433684"/>
    <lineage>
        <taxon>Eukaryota</taxon>
        <taxon>Metazoa</taxon>
        <taxon>Chordata</taxon>
        <taxon>Craniata</taxon>
        <taxon>Vertebrata</taxon>
        <taxon>Euteleostomi</taxon>
        <taxon>Actinopterygii</taxon>
        <taxon>Neopterygii</taxon>
        <taxon>Teleostei</taxon>
        <taxon>Neoteleostei</taxon>
        <taxon>Acanthomorphata</taxon>
        <taxon>Eupercaria</taxon>
        <taxon>Tetraodontiformes</taxon>
        <taxon>Tetradontoidea</taxon>
        <taxon>Tetraodontidae</taxon>
        <taxon>Takifugu</taxon>
    </lineage>
</organism>
<comment type="similarity">
    <text evidence="1">Belongs to the bZIP family. C/EBP subfamily.</text>
</comment>
<dbReference type="Pfam" id="PF07716">
    <property type="entry name" value="bZIP_2"/>
    <property type="match status" value="1"/>
</dbReference>
<name>A0A5C6NUX5_9TELE</name>
<dbReference type="GO" id="GO:0006351">
    <property type="term" value="P:DNA-templated transcription"/>
    <property type="evidence" value="ECO:0007669"/>
    <property type="project" value="InterPro"/>
</dbReference>
<reference evidence="5 6" key="1">
    <citation type="submission" date="2019-04" db="EMBL/GenBank/DDBJ databases">
        <title>Chromosome genome assembly for Takifugu flavidus.</title>
        <authorList>
            <person name="Xiao S."/>
        </authorList>
    </citation>
    <scope>NUCLEOTIDE SEQUENCE [LARGE SCALE GENOMIC DNA]</scope>
    <source>
        <strain evidence="5">HTHZ2018</strain>
        <tissue evidence="5">Muscle</tissue>
    </source>
</reference>
<dbReference type="InterPro" id="IPR004827">
    <property type="entry name" value="bZIP"/>
</dbReference>
<dbReference type="GO" id="GO:0030099">
    <property type="term" value="P:myeloid cell differentiation"/>
    <property type="evidence" value="ECO:0007669"/>
    <property type="project" value="TreeGrafter"/>
</dbReference>
<comment type="caution">
    <text evidence="5">The sequence shown here is derived from an EMBL/GenBank/DDBJ whole genome shotgun (WGS) entry which is preliminary data.</text>
</comment>
<dbReference type="InterPro" id="IPR046347">
    <property type="entry name" value="bZIP_sf"/>
</dbReference>
<feature type="region of interest" description="Disordered" evidence="3">
    <location>
        <begin position="92"/>
        <end position="113"/>
    </location>
</feature>
<evidence type="ECO:0000256" key="3">
    <source>
        <dbReference type="SAM" id="MobiDB-lite"/>
    </source>
</evidence>
<keyword evidence="2" id="KW-0175">Coiled coil</keyword>
<dbReference type="EMBL" id="RHFK02000009">
    <property type="protein sequence ID" value="TWW71314.1"/>
    <property type="molecule type" value="Genomic_DNA"/>
</dbReference>
<dbReference type="PROSITE" id="PS50217">
    <property type="entry name" value="BZIP"/>
    <property type="match status" value="1"/>
</dbReference>
<sequence length="215" mass="24220">MIWRGDLTEIQRDLAGLKPMSESRVSSVIQEWAYPGQGHNHAPSGHVGSSSQLPQINMIPYSQSQGLVRGGADDRMAEQMMGMSYLPYPSSCISTSPNGGNHSNQQQNHGGAQQDFSSFLLPSLRVPANKRSINKDSPEYRLRRERNNIAVRKSRDKARRRIMLTQQKAQQLQEENKKLQLRIGQLTQELDTLRHILSQRHLHAAEDGATEETVI</sequence>
<accession>A0A5C6NUX5</accession>
<dbReference type="GO" id="GO:0000981">
    <property type="term" value="F:DNA-binding transcription factor activity, RNA polymerase II-specific"/>
    <property type="evidence" value="ECO:0007669"/>
    <property type="project" value="TreeGrafter"/>
</dbReference>
<evidence type="ECO:0000259" key="4">
    <source>
        <dbReference type="PROSITE" id="PS50217"/>
    </source>
</evidence>
<feature type="domain" description="BZIP" evidence="4">
    <location>
        <begin position="137"/>
        <end position="200"/>
    </location>
</feature>
<dbReference type="AlphaFoldDB" id="A0A5C6NUX5"/>
<dbReference type="Gene3D" id="1.20.5.170">
    <property type="match status" value="1"/>
</dbReference>
<dbReference type="CDD" id="cd14693">
    <property type="entry name" value="bZIP_CEBP"/>
    <property type="match status" value="1"/>
</dbReference>
<feature type="compositionally biased region" description="Low complexity" evidence="3">
    <location>
        <begin position="98"/>
        <end position="113"/>
    </location>
</feature>
<dbReference type="SUPFAM" id="SSF57959">
    <property type="entry name" value="Leucine zipper domain"/>
    <property type="match status" value="1"/>
</dbReference>
<dbReference type="GO" id="GO:0000978">
    <property type="term" value="F:RNA polymerase II cis-regulatory region sequence-specific DNA binding"/>
    <property type="evidence" value="ECO:0007669"/>
    <property type="project" value="TreeGrafter"/>
</dbReference>
<feature type="coiled-coil region" evidence="2">
    <location>
        <begin position="155"/>
        <end position="196"/>
    </location>
</feature>
<dbReference type="PANTHER" id="PTHR23334:SF62">
    <property type="entry name" value="CCAAT_ENHANCER BINDING PROTEIN (C_EBP) 1"/>
    <property type="match status" value="1"/>
</dbReference>
<proteinExistence type="inferred from homology"/>
<protein>
    <submittedName>
        <fullName evidence="5">CCAAT/enhancer-binding protein epsilon</fullName>
    </submittedName>
</protein>
<dbReference type="PANTHER" id="PTHR23334">
    <property type="entry name" value="CCAAT/ENHANCER BINDING PROTEIN"/>
    <property type="match status" value="1"/>
</dbReference>
<evidence type="ECO:0000256" key="1">
    <source>
        <dbReference type="ARBA" id="ARBA00006951"/>
    </source>
</evidence>
<evidence type="ECO:0000256" key="2">
    <source>
        <dbReference type="SAM" id="Coils"/>
    </source>
</evidence>
<keyword evidence="6" id="KW-1185">Reference proteome</keyword>
<evidence type="ECO:0000313" key="6">
    <source>
        <dbReference type="Proteomes" id="UP000324091"/>
    </source>
</evidence>
<dbReference type="Proteomes" id="UP000324091">
    <property type="component" value="Chromosome 17"/>
</dbReference>
<dbReference type="InterPro" id="IPR031106">
    <property type="entry name" value="C/EBP"/>
</dbReference>
<evidence type="ECO:0000313" key="5">
    <source>
        <dbReference type="EMBL" id="TWW71314.1"/>
    </source>
</evidence>